<keyword evidence="1" id="KW-0805">Transcription regulation</keyword>
<dbReference type="InterPro" id="IPR029016">
    <property type="entry name" value="GAF-like_dom_sf"/>
</dbReference>
<evidence type="ECO:0000256" key="1">
    <source>
        <dbReference type="ARBA" id="ARBA00023015"/>
    </source>
</evidence>
<reference evidence="4 5" key="1">
    <citation type="submission" date="2016-10" db="EMBL/GenBank/DDBJ databases">
        <authorList>
            <person name="de Groot N.N."/>
        </authorList>
    </citation>
    <scope>NUCLEOTIDE SEQUENCE [LARGE SCALE GENOMIC DNA]</scope>
    <source>
        <strain evidence="4 5">CGMCC 4.1877</strain>
    </source>
</reference>
<protein>
    <submittedName>
        <fullName evidence="4">ANTAR domain-containing protein</fullName>
    </submittedName>
</protein>
<keyword evidence="5" id="KW-1185">Reference proteome</keyword>
<evidence type="ECO:0000256" key="2">
    <source>
        <dbReference type="ARBA" id="ARBA00023163"/>
    </source>
</evidence>
<dbReference type="PIRSF" id="PIRSF036625">
    <property type="entry name" value="GAF_ANTAR"/>
    <property type="match status" value="1"/>
</dbReference>
<dbReference type="STRING" id="260086.SAMN05216207_1011156"/>
<dbReference type="Gene3D" id="1.10.10.10">
    <property type="entry name" value="Winged helix-like DNA-binding domain superfamily/Winged helix DNA-binding domain"/>
    <property type="match status" value="1"/>
</dbReference>
<evidence type="ECO:0000313" key="5">
    <source>
        <dbReference type="Proteomes" id="UP000199614"/>
    </source>
</evidence>
<dbReference type="Gene3D" id="3.30.450.40">
    <property type="match status" value="1"/>
</dbReference>
<dbReference type="InterPro" id="IPR036388">
    <property type="entry name" value="WH-like_DNA-bd_sf"/>
</dbReference>
<feature type="domain" description="ANTAR" evidence="3">
    <location>
        <begin position="169"/>
        <end position="230"/>
    </location>
</feature>
<organism evidence="4 5">
    <name type="scientific">Pseudonocardia ammonioxydans</name>
    <dbReference type="NCBI Taxonomy" id="260086"/>
    <lineage>
        <taxon>Bacteria</taxon>
        <taxon>Bacillati</taxon>
        <taxon>Actinomycetota</taxon>
        <taxon>Actinomycetes</taxon>
        <taxon>Pseudonocardiales</taxon>
        <taxon>Pseudonocardiaceae</taxon>
        <taxon>Pseudonocardia</taxon>
    </lineage>
</organism>
<dbReference type="GO" id="GO:0003723">
    <property type="term" value="F:RNA binding"/>
    <property type="evidence" value="ECO:0007669"/>
    <property type="project" value="InterPro"/>
</dbReference>
<proteinExistence type="predicted"/>
<evidence type="ECO:0000313" key="4">
    <source>
        <dbReference type="EMBL" id="SFN27365.1"/>
    </source>
</evidence>
<dbReference type="Proteomes" id="UP000199614">
    <property type="component" value="Unassembled WGS sequence"/>
</dbReference>
<dbReference type="InterPro" id="IPR012074">
    <property type="entry name" value="GAF_ANTAR"/>
</dbReference>
<dbReference type="Pfam" id="PF03861">
    <property type="entry name" value="ANTAR"/>
    <property type="match status" value="1"/>
</dbReference>
<sequence length="252" mass="26834">MVSPHDRLVAGLRTAAHDFMADRPADGSHQGLRQVLTAAVETVPGVDVGGISITRRNSITSRAITSDDVRTLNDLQARLHEGPCFSAVEEPPADGVLVAQDLARPPDTGRWPQFTARAVELGYRSLLSTELSLGRGRRVGMTLYSHTPAVFDDTARTLAGISAVQAALVLYGTDRAAHLQHAVDSRDLIGQAKGILMERFGVDADAGFRMLVRASQDTNMKLVDVARVVAEDRGLHHDGQGDTPGGAVAADT</sequence>
<dbReference type="EMBL" id="FOUY01000011">
    <property type="protein sequence ID" value="SFN27365.1"/>
    <property type="molecule type" value="Genomic_DNA"/>
</dbReference>
<dbReference type="InterPro" id="IPR011006">
    <property type="entry name" value="CheY-like_superfamily"/>
</dbReference>
<accession>A0A1I4XNG6</accession>
<gene>
    <name evidence="4" type="ORF">SAMN05216207_1011156</name>
</gene>
<name>A0A1I4XNG6_PSUAM</name>
<dbReference type="RefSeq" id="WP_177238449.1">
    <property type="nucleotide sequence ID" value="NZ_FOUY01000011.1"/>
</dbReference>
<keyword evidence="2" id="KW-0804">Transcription</keyword>
<dbReference type="SMART" id="SM01012">
    <property type="entry name" value="ANTAR"/>
    <property type="match status" value="1"/>
</dbReference>
<dbReference type="SUPFAM" id="SSF52172">
    <property type="entry name" value="CheY-like"/>
    <property type="match status" value="1"/>
</dbReference>
<dbReference type="InterPro" id="IPR005561">
    <property type="entry name" value="ANTAR"/>
</dbReference>
<dbReference type="SUPFAM" id="SSF55781">
    <property type="entry name" value="GAF domain-like"/>
    <property type="match status" value="1"/>
</dbReference>
<evidence type="ECO:0000259" key="3">
    <source>
        <dbReference type="PROSITE" id="PS50921"/>
    </source>
</evidence>
<dbReference type="PROSITE" id="PS50921">
    <property type="entry name" value="ANTAR"/>
    <property type="match status" value="1"/>
</dbReference>
<dbReference type="AlphaFoldDB" id="A0A1I4XNG6"/>